<reference evidence="4" key="1">
    <citation type="submission" date="2020-08" db="EMBL/GenBank/DDBJ databases">
        <title>Genome public.</title>
        <authorList>
            <person name="Liu C."/>
            <person name="Sun Q."/>
        </authorList>
    </citation>
    <scope>NUCLEOTIDE SEQUENCE</scope>
    <source>
        <strain evidence="4">NSJ-55</strain>
    </source>
</reference>
<dbReference type="PANTHER" id="PTHR30487">
    <property type="entry name" value="TYPE 4 PREPILIN-LIKE PROTEINS LEADER PEPTIDE-PROCESSING ENZYME"/>
    <property type="match status" value="1"/>
</dbReference>
<dbReference type="EMBL" id="JACOPF010000002">
    <property type="protein sequence ID" value="MBC5689216.1"/>
    <property type="molecule type" value="Genomic_DNA"/>
</dbReference>
<name>A0A923LID1_9FIRM</name>
<evidence type="ECO:0000256" key="2">
    <source>
        <dbReference type="SAM" id="Phobius"/>
    </source>
</evidence>
<comment type="caution">
    <text evidence="4">The sequence shown here is derived from an EMBL/GenBank/DDBJ whole genome shotgun (WGS) entry which is preliminary data.</text>
</comment>
<keyword evidence="2" id="KW-0812">Transmembrane</keyword>
<dbReference type="Proteomes" id="UP000652477">
    <property type="component" value="Unassembled WGS sequence"/>
</dbReference>
<evidence type="ECO:0000313" key="4">
    <source>
        <dbReference type="EMBL" id="MBC5689216.1"/>
    </source>
</evidence>
<keyword evidence="2" id="KW-1133">Transmembrane helix</keyword>
<feature type="transmembrane region" description="Helical" evidence="2">
    <location>
        <begin position="26"/>
        <end position="44"/>
    </location>
</feature>
<organism evidence="4 5">
    <name type="scientific">Mediterraneibacter hominis</name>
    <dbReference type="NCBI Taxonomy" id="2763054"/>
    <lineage>
        <taxon>Bacteria</taxon>
        <taxon>Bacillati</taxon>
        <taxon>Bacillota</taxon>
        <taxon>Clostridia</taxon>
        <taxon>Lachnospirales</taxon>
        <taxon>Lachnospiraceae</taxon>
        <taxon>Mediterraneibacter</taxon>
    </lineage>
</organism>
<dbReference type="Pfam" id="PF01478">
    <property type="entry name" value="Peptidase_A24"/>
    <property type="match status" value="1"/>
</dbReference>
<accession>A0A923LID1</accession>
<dbReference type="GO" id="GO:0005886">
    <property type="term" value="C:plasma membrane"/>
    <property type="evidence" value="ECO:0007669"/>
    <property type="project" value="TreeGrafter"/>
</dbReference>
<dbReference type="InterPro" id="IPR050882">
    <property type="entry name" value="Prepilin_peptidase/N-MTase"/>
</dbReference>
<dbReference type="GO" id="GO:0004190">
    <property type="term" value="F:aspartic-type endopeptidase activity"/>
    <property type="evidence" value="ECO:0007669"/>
    <property type="project" value="InterPro"/>
</dbReference>
<keyword evidence="2" id="KW-0472">Membrane</keyword>
<feature type="transmembrane region" description="Helical" evidence="2">
    <location>
        <begin position="123"/>
        <end position="141"/>
    </location>
</feature>
<gene>
    <name evidence="4" type="ORF">H8S37_09830</name>
</gene>
<sequence length="143" mass="16185">MYEIEHIVCILYLFLLSLTDIKKRRIPLWGLIIGVAVSILFQCITRNKDFILIVSGAMTGIIFIVVSRVTNEKFGYGDSILILAMGIFLGFWNILYLLFIAFLLAAVYSIILLSVYHRGKKESFPFVPFLAMGYVGGMMLGNF</sequence>
<feature type="transmembrane region" description="Helical" evidence="2">
    <location>
        <begin position="50"/>
        <end position="69"/>
    </location>
</feature>
<feature type="transmembrane region" description="Helical" evidence="2">
    <location>
        <begin position="81"/>
        <end position="111"/>
    </location>
</feature>
<evidence type="ECO:0000313" key="5">
    <source>
        <dbReference type="Proteomes" id="UP000652477"/>
    </source>
</evidence>
<evidence type="ECO:0000256" key="1">
    <source>
        <dbReference type="ARBA" id="ARBA00005801"/>
    </source>
</evidence>
<dbReference type="Gene3D" id="1.20.120.1220">
    <property type="match status" value="1"/>
</dbReference>
<protein>
    <submittedName>
        <fullName evidence="4">Prepilin peptidase</fullName>
    </submittedName>
</protein>
<dbReference type="AlphaFoldDB" id="A0A923LID1"/>
<keyword evidence="5" id="KW-1185">Reference proteome</keyword>
<dbReference type="PANTHER" id="PTHR30487:SF0">
    <property type="entry name" value="PREPILIN LEADER PEPTIDASE_N-METHYLTRANSFERASE-RELATED"/>
    <property type="match status" value="1"/>
</dbReference>
<dbReference type="InterPro" id="IPR000045">
    <property type="entry name" value="Prepilin_IV_endopep_pep"/>
</dbReference>
<dbReference type="RefSeq" id="WP_186875893.1">
    <property type="nucleotide sequence ID" value="NZ_JACOPF010000002.1"/>
</dbReference>
<dbReference type="GO" id="GO:0006465">
    <property type="term" value="P:signal peptide processing"/>
    <property type="evidence" value="ECO:0007669"/>
    <property type="project" value="TreeGrafter"/>
</dbReference>
<proteinExistence type="inferred from homology"/>
<evidence type="ECO:0000259" key="3">
    <source>
        <dbReference type="Pfam" id="PF01478"/>
    </source>
</evidence>
<comment type="similarity">
    <text evidence="1">Belongs to the peptidase A24 family.</text>
</comment>
<feature type="domain" description="Prepilin type IV endopeptidase peptidase" evidence="3">
    <location>
        <begin position="7"/>
        <end position="110"/>
    </location>
</feature>